<evidence type="ECO:0000256" key="2">
    <source>
        <dbReference type="ARBA" id="ARBA00022980"/>
    </source>
</evidence>
<dbReference type="PROSITE" id="PS00582">
    <property type="entry name" value="RIBOSOMAL_L33"/>
    <property type="match status" value="1"/>
</dbReference>
<dbReference type="STRING" id="1212489.Ldro_2454"/>
<name>A0A0W0SSA7_9GAMM</name>
<dbReference type="InterPro" id="IPR038584">
    <property type="entry name" value="Ribosomal_bL33_sf"/>
</dbReference>
<dbReference type="InterPro" id="IPR011332">
    <property type="entry name" value="Ribosomal_zn-bd"/>
</dbReference>
<dbReference type="SUPFAM" id="SSF57829">
    <property type="entry name" value="Zn-binding ribosomal proteins"/>
    <property type="match status" value="1"/>
</dbReference>
<keyword evidence="3 5" id="KW-0687">Ribonucleoprotein</keyword>
<sequence length="54" mass="6341">MAAVTVKVKMESTAGTGYYYTTTKNPRNHPEKMELKKYDPVIRKYVIFKEKKVK</sequence>
<gene>
    <name evidence="5 6" type="primary">rpmG</name>
    <name evidence="6" type="ORF">Ldro_2454</name>
</gene>
<dbReference type="OrthoDB" id="21586at2"/>
<keyword evidence="7" id="KW-1185">Reference proteome</keyword>
<dbReference type="InterPro" id="IPR001705">
    <property type="entry name" value="Ribosomal_bL33"/>
</dbReference>
<dbReference type="GO" id="GO:0022625">
    <property type="term" value="C:cytosolic large ribosomal subunit"/>
    <property type="evidence" value="ECO:0007669"/>
    <property type="project" value="TreeGrafter"/>
</dbReference>
<dbReference type="PANTHER" id="PTHR15238">
    <property type="entry name" value="54S RIBOSOMAL PROTEIN L39, MITOCHONDRIAL"/>
    <property type="match status" value="1"/>
</dbReference>
<dbReference type="GO" id="GO:0003735">
    <property type="term" value="F:structural constituent of ribosome"/>
    <property type="evidence" value="ECO:0007669"/>
    <property type="project" value="InterPro"/>
</dbReference>
<comment type="similarity">
    <text evidence="1 5">Belongs to the bacterial ribosomal protein bL33 family.</text>
</comment>
<evidence type="ECO:0000313" key="7">
    <source>
        <dbReference type="Proteomes" id="UP000054736"/>
    </source>
</evidence>
<protein>
    <recommendedName>
        <fullName evidence="4 5">Large ribosomal subunit protein bL33</fullName>
    </recommendedName>
</protein>
<dbReference type="AlphaFoldDB" id="A0A0W0SSA7"/>
<dbReference type="NCBIfam" id="NF001860">
    <property type="entry name" value="PRK00595.1"/>
    <property type="match status" value="1"/>
</dbReference>
<evidence type="ECO:0000256" key="5">
    <source>
        <dbReference type="HAMAP-Rule" id="MF_00294"/>
    </source>
</evidence>
<comment type="caution">
    <text evidence="6">The sequence shown here is derived from an EMBL/GenBank/DDBJ whole genome shotgun (WGS) entry which is preliminary data.</text>
</comment>
<keyword evidence="2 5" id="KW-0689">Ribosomal protein</keyword>
<dbReference type="HAMAP" id="MF_00294">
    <property type="entry name" value="Ribosomal_bL33"/>
    <property type="match status" value="1"/>
</dbReference>
<dbReference type="Proteomes" id="UP000054736">
    <property type="component" value="Unassembled WGS sequence"/>
</dbReference>
<dbReference type="InterPro" id="IPR018264">
    <property type="entry name" value="Ribosomal_bL33_CS"/>
</dbReference>
<dbReference type="EMBL" id="LNXY01000027">
    <property type="protein sequence ID" value="KTC86129.1"/>
    <property type="molecule type" value="Genomic_DNA"/>
</dbReference>
<reference evidence="6 7" key="1">
    <citation type="submission" date="2015-11" db="EMBL/GenBank/DDBJ databases">
        <title>Genomic analysis of 38 Legionella species identifies large and diverse effector repertoires.</title>
        <authorList>
            <person name="Burstein D."/>
            <person name="Amaro F."/>
            <person name="Zusman T."/>
            <person name="Lifshitz Z."/>
            <person name="Cohen O."/>
            <person name="Gilbert J.A."/>
            <person name="Pupko T."/>
            <person name="Shuman H.A."/>
            <person name="Segal G."/>
        </authorList>
    </citation>
    <scope>NUCLEOTIDE SEQUENCE [LARGE SCALE GENOMIC DNA]</scope>
    <source>
        <strain evidence="6 7">ATCC 700990</strain>
    </source>
</reference>
<evidence type="ECO:0000256" key="1">
    <source>
        <dbReference type="ARBA" id="ARBA00007596"/>
    </source>
</evidence>
<dbReference type="Gene3D" id="2.20.28.120">
    <property type="entry name" value="Ribosomal protein L33"/>
    <property type="match status" value="1"/>
</dbReference>
<dbReference type="PATRIC" id="fig|1212489.4.peg.2586"/>
<dbReference type="Pfam" id="PF00471">
    <property type="entry name" value="Ribosomal_L33"/>
    <property type="match status" value="1"/>
</dbReference>
<evidence type="ECO:0000313" key="6">
    <source>
        <dbReference type="EMBL" id="KTC86129.1"/>
    </source>
</evidence>
<proteinExistence type="inferred from homology"/>
<evidence type="ECO:0000256" key="4">
    <source>
        <dbReference type="ARBA" id="ARBA00035176"/>
    </source>
</evidence>
<evidence type="ECO:0000256" key="3">
    <source>
        <dbReference type="ARBA" id="ARBA00023274"/>
    </source>
</evidence>
<dbReference type="NCBIfam" id="TIGR01023">
    <property type="entry name" value="rpmG_bact"/>
    <property type="match status" value="1"/>
</dbReference>
<dbReference type="RefSeq" id="WP_058496705.1">
    <property type="nucleotide sequence ID" value="NZ_CAAAIU010000001.1"/>
</dbReference>
<accession>A0A0W0SSA7</accession>
<dbReference type="PANTHER" id="PTHR15238:SF1">
    <property type="entry name" value="LARGE RIBOSOMAL SUBUNIT PROTEIN BL33M"/>
    <property type="match status" value="1"/>
</dbReference>
<dbReference type="GO" id="GO:0006412">
    <property type="term" value="P:translation"/>
    <property type="evidence" value="ECO:0007669"/>
    <property type="project" value="UniProtKB-UniRule"/>
</dbReference>
<organism evidence="6 7">
    <name type="scientific">Legionella drozanskii LLAP-1</name>
    <dbReference type="NCBI Taxonomy" id="1212489"/>
    <lineage>
        <taxon>Bacteria</taxon>
        <taxon>Pseudomonadati</taxon>
        <taxon>Pseudomonadota</taxon>
        <taxon>Gammaproteobacteria</taxon>
        <taxon>Legionellales</taxon>
        <taxon>Legionellaceae</taxon>
        <taxon>Legionella</taxon>
    </lineage>
</organism>